<feature type="compositionally biased region" description="Pro residues" evidence="1">
    <location>
        <begin position="198"/>
        <end position="207"/>
    </location>
</feature>
<sequence>MEKQQPGPFRAHTKRASGKYKPPTCEDATATDMSDSQPERPTRQHHRDGVEPRQPLQPTTANVPSGNRFAGQATGQATYQQSGYPSHPFAPIPTTYSPMYGSSSVPMSYPSTYQTPSFPTRYTSNTSAPYSYGSQYAQPPYIYPPTTQPPVGYSDPRRYSYGDEYFPPEPTNDYRPPPPPAPRPPRANYNYQPRSATPAPPKTGLPPPKKKLPPRPASARPPEDNNPGNEKLLKEMTKISRRIRKLEMGQEDLLSDPGRVRSEFMLPSASLAGGRNSSVPPPWESMQALEHIRRIIDDCLRKSGRESSYYGDSSVDAIGALIRDKLASERRESMEPKDDRSFRRRVIEVLQDLETQDGRWERRSTTGGSTTREEKRRSGGQRSTTSSDPPLEPVTPPSNYSMPQRAVKASSVSPEPGRTRDVEYIYETRQRGTSRAVHSDEETVSRPPRTRTADYQGGTGTGRRRRMSMVEPERGSYGRPRVYGNNEEEYEEEQRPLRRRTTVYADHRRSTPYSGGAGGLGQRFRTDPTSAPSSSTRWSREGGVYDAR</sequence>
<feature type="region of interest" description="Disordered" evidence="1">
    <location>
        <begin position="1"/>
        <end position="232"/>
    </location>
</feature>
<feature type="compositionally biased region" description="Polar residues" evidence="1">
    <location>
        <begin position="527"/>
        <end position="537"/>
    </location>
</feature>
<proteinExistence type="predicted"/>
<evidence type="ECO:0000313" key="2">
    <source>
        <dbReference type="EMBL" id="RSL74932.1"/>
    </source>
</evidence>
<feature type="compositionally biased region" description="Polar residues" evidence="1">
    <location>
        <begin position="94"/>
        <end position="137"/>
    </location>
</feature>
<dbReference type="Proteomes" id="UP000287972">
    <property type="component" value="Unassembled WGS sequence"/>
</dbReference>
<feature type="region of interest" description="Disordered" evidence="1">
    <location>
        <begin position="353"/>
        <end position="548"/>
    </location>
</feature>
<feature type="compositionally biased region" description="Basic and acidic residues" evidence="1">
    <location>
        <begin position="37"/>
        <end position="51"/>
    </location>
</feature>
<feature type="compositionally biased region" description="Pro residues" evidence="1">
    <location>
        <begin position="167"/>
        <end position="185"/>
    </location>
</feature>
<feature type="compositionally biased region" description="Low complexity" evidence="1">
    <location>
        <begin position="70"/>
        <end position="81"/>
    </location>
</feature>
<feature type="compositionally biased region" description="Polar residues" evidence="1">
    <location>
        <begin position="56"/>
        <end position="65"/>
    </location>
</feature>
<evidence type="ECO:0000256" key="1">
    <source>
        <dbReference type="SAM" id="MobiDB-lite"/>
    </source>
</evidence>
<accession>A0A428RBM9</accession>
<organism evidence="2 3">
    <name type="scientific">Fusarium floridanum</name>
    <dbReference type="NCBI Taxonomy" id="1325733"/>
    <lineage>
        <taxon>Eukaryota</taxon>
        <taxon>Fungi</taxon>
        <taxon>Dikarya</taxon>
        <taxon>Ascomycota</taxon>
        <taxon>Pezizomycotina</taxon>
        <taxon>Sordariomycetes</taxon>
        <taxon>Hypocreomycetidae</taxon>
        <taxon>Hypocreales</taxon>
        <taxon>Nectriaceae</taxon>
        <taxon>Fusarium</taxon>
        <taxon>Fusarium solani species complex</taxon>
    </lineage>
</organism>
<evidence type="ECO:0000313" key="3">
    <source>
        <dbReference type="Proteomes" id="UP000287972"/>
    </source>
</evidence>
<gene>
    <name evidence="2" type="ORF">CEP51_011337</name>
</gene>
<comment type="caution">
    <text evidence="2">The sequence shown here is derived from an EMBL/GenBank/DDBJ whole genome shotgun (WGS) entry which is preliminary data.</text>
</comment>
<name>A0A428RBM9_9HYPO</name>
<protein>
    <submittedName>
        <fullName evidence="2">Uncharacterized protein</fullName>
    </submittedName>
</protein>
<feature type="compositionally biased region" description="Basic and acidic residues" evidence="1">
    <location>
        <begin position="417"/>
        <end position="430"/>
    </location>
</feature>
<reference evidence="2 3" key="1">
    <citation type="submission" date="2017-06" db="EMBL/GenBank/DDBJ databases">
        <title>Comparative genomic analysis of Ambrosia Fusariam Clade fungi.</title>
        <authorList>
            <person name="Stajich J.E."/>
            <person name="Carrillo J."/>
            <person name="Kijimoto T."/>
            <person name="Eskalen A."/>
            <person name="O'Donnell K."/>
            <person name="Kasson M."/>
        </authorList>
    </citation>
    <scope>NUCLEOTIDE SEQUENCE [LARGE SCALE GENOMIC DNA]</scope>
    <source>
        <strain evidence="2 3">NRRL62606</strain>
    </source>
</reference>
<keyword evidence="3" id="KW-1185">Reference proteome</keyword>
<dbReference type="AlphaFoldDB" id="A0A428RBM9"/>
<dbReference type="EMBL" id="NKCL01000381">
    <property type="protein sequence ID" value="RSL74932.1"/>
    <property type="molecule type" value="Genomic_DNA"/>
</dbReference>